<dbReference type="InterPro" id="IPR001633">
    <property type="entry name" value="EAL_dom"/>
</dbReference>
<evidence type="ECO:0000259" key="1">
    <source>
        <dbReference type="PROSITE" id="PS50883"/>
    </source>
</evidence>
<dbReference type="GO" id="GO:0071111">
    <property type="term" value="F:cyclic-guanylate-specific phosphodiesterase activity"/>
    <property type="evidence" value="ECO:0007669"/>
    <property type="project" value="InterPro"/>
</dbReference>
<organism evidence="2 3">
    <name type="scientific">Alkalihalophilus pseudofirmus</name>
    <name type="common">Bacillus pseudofirmus</name>
    <dbReference type="NCBI Taxonomy" id="79885"/>
    <lineage>
        <taxon>Bacteria</taxon>
        <taxon>Bacillati</taxon>
        <taxon>Bacillota</taxon>
        <taxon>Bacilli</taxon>
        <taxon>Bacillales</taxon>
        <taxon>Bacillaceae</taxon>
        <taxon>Alkalihalophilus</taxon>
    </lineage>
</organism>
<dbReference type="RefSeq" id="WP_323466794.1">
    <property type="nucleotide sequence ID" value="NZ_CP144224.1"/>
</dbReference>
<dbReference type="AlphaFoldDB" id="A0AAJ2U1Y7"/>
<dbReference type="PANTHER" id="PTHR33121:SF15">
    <property type="entry name" value="BLUE LIGHT- AND TEMPERATURE-REGULATED ANTIREPRESSOR BLUF"/>
    <property type="match status" value="1"/>
</dbReference>
<dbReference type="InterPro" id="IPR050706">
    <property type="entry name" value="Cyclic-di-GMP_PDE-like"/>
</dbReference>
<dbReference type="PANTHER" id="PTHR33121">
    <property type="entry name" value="CYCLIC DI-GMP PHOSPHODIESTERASE PDEF"/>
    <property type="match status" value="1"/>
</dbReference>
<sequence length="351" mass="40256">MNSCTRCGHIPDLPDKGQLLVRVKEEHKMMKLITRLQHEKFTYIVNENDIFYIEYAGKEELLQLIEQLDAELLSSEEVQATYSAYGEEHFARFIPYVQLRERIMQWPLVKVINEGLFTQHIQPVIKLQTNDVYGYEFLVRPTPPHLSFNPGSLFSFSQKAGLQSILDSQARISSIEISSKLLENGMKRFINFLPSSIYDPAHCLKSTLKAVERHQVRPEDLVFEVVETEKIHDVNHLKKIFTVYQSEGIHVALDDLGAGFATVEVLKELKPNFAKIDRAIIDYCDQNETKQAKIKEIVSVADAYGITLLAEGIERKEEAEFCLDLNIPLAQGYYFGRPQKNPVTNVYPYAN</sequence>
<dbReference type="PROSITE" id="PS50883">
    <property type="entry name" value="EAL"/>
    <property type="match status" value="1"/>
</dbReference>
<reference evidence="2" key="1">
    <citation type="submission" date="2023-10" db="EMBL/GenBank/DDBJ databases">
        <title>Screening of Alkalihalophilus pseudofirmusBZ-TG-HK211 and Its Alleviation of Salt Stress on Rapeseed Growth.</title>
        <authorList>
            <person name="Zhao B."/>
            <person name="Guo T."/>
        </authorList>
    </citation>
    <scope>NUCLEOTIDE SEQUENCE</scope>
    <source>
        <strain evidence="2">BZ-TG-HK211</strain>
    </source>
</reference>
<dbReference type="CDD" id="cd01948">
    <property type="entry name" value="EAL"/>
    <property type="match status" value="1"/>
</dbReference>
<comment type="caution">
    <text evidence="2">The sequence shown here is derived from an EMBL/GenBank/DDBJ whole genome shotgun (WGS) entry which is preliminary data.</text>
</comment>
<dbReference type="Pfam" id="PF00563">
    <property type="entry name" value="EAL"/>
    <property type="match status" value="1"/>
</dbReference>
<feature type="domain" description="EAL" evidence="1">
    <location>
        <begin position="101"/>
        <end position="351"/>
    </location>
</feature>
<dbReference type="Gene3D" id="3.20.20.450">
    <property type="entry name" value="EAL domain"/>
    <property type="match status" value="1"/>
</dbReference>
<dbReference type="SMART" id="SM00052">
    <property type="entry name" value="EAL"/>
    <property type="match status" value="1"/>
</dbReference>
<gene>
    <name evidence="2" type="ORF">RYX45_11130</name>
</gene>
<proteinExistence type="predicted"/>
<dbReference type="SUPFAM" id="SSF141868">
    <property type="entry name" value="EAL domain-like"/>
    <property type="match status" value="1"/>
</dbReference>
<dbReference type="Proteomes" id="UP001285636">
    <property type="component" value="Unassembled WGS sequence"/>
</dbReference>
<accession>A0AAJ2U1Y7</accession>
<protein>
    <submittedName>
        <fullName evidence="2">EAL domain-containing protein</fullName>
    </submittedName>
</protein>
<name>A0AAJ2U1Y7_ALKPS</name>
<evidence type="ECO:0000313" key="3">
    <source>
        <dbReference type="Proteomes" id="UP001285636"/>
    </source>
</evidence>
<dbReference type="InterPro" id="IPR035919">
    <property type="entry name" value="EAL_sf"/>
</dbReference>
<dbReference type="EMBL" id="JAWJAY010000002">
    <property type="protein sequence ID" value="MDV2885732.1"/>
    <property type="molecule type" value="Genomic_DNA"/>
</dbReference>
<evidence type="ECO:0000313" key="2">
    <source>
        <dbReference type="EMBL" id="MDV2885732.1"/>
    </source>
</evidence>